<reference evidence="3" key="1">
    <citation type="submission" date="2024-02" db="UniProtKB">
        <authorList>
            <consortium name="WormBaseParasite"/>
        </authorList>
    </citation>
    <scope>IDENTIFICATION</scope>
</reference>
<evidence type="ECO:0000313" key="2">
    <source>
        <dbReference type="Proteomes" id="UP000887575"/>
    </source>
</evidence>
<dbReference type="InterPro" id="IPR011009">
    <property type="entry name" value="Kinase-like_dom_sf"/>
</dbReference>
<evidence type="ECO:0000313" key="3">
    <source>
        <dbReference type="WBParaSite" id="MBELARI_LOCUS3511"/>
    </source>
</evidence>
<dbReference type="AlphaFoldDB" id="A0AAF3FC15"/>
<name>A0AAF3FC15_9BILA</name>
<dbReference type="InterPro" id="IPR000719">
    <property type="entry name" value="Prot_kinase_dom"/>
</dbReference>
<dbReference type="GO" id="GO:0005524">
    <property type="term" value="F:ATP binding"/>
    <property type="evidence" value="ECO:0007669"/>
    <property type="project" value="InterPro"/>
</dbReference>
<dbReference type="GO" id="GO:0004672">
    <property type="term" value="F:protein kinase activity"/>
    <property type="evidence" value="ECO:0007669"/>
    <property type="project" value="InterPro"/>
</dbReference>
<dbReference type="SUPFAM" id="SSF56112">
    <property type="entry name" value="Protein kinase-like (PK-like)"/>
    <property type="match status" value="1"/>
</dbReference>
<evidence type="ECO:0000259" key="1">
    <source>
        <dbReference type="PROSITE" id="PS50011"/>
    </source>
</evidence>
<feature type="domain" description="Protein kinase" evidence="1">
    <location>
        <begin position="11"/>
        <end position="116"/>
    </location>
</feature>
<dbReference type="WBParaSite" id="MBELARI_LOCUS3511">
    <property type="protein sequence ID" value="MBELARI_LOCUS3511"/>
    <property type="gene ID" value="MBELARI_LOCUS3511"/>
</dbReference>
<sequence length="116" mass="13959">MVNIYAEDEFYSVIEDFRSGGFGRVSINRFKNDNREVAIKWPKDPKDRMAQVFIKDEIRYHQIVSDSRYVVTFFGSVRDKKRGILLDLCYLETLHHDYFLFRSLKHFLKGEKFDDH</sequence>
<accession>A0AAF3FC15</accession>
<keyword evidence="2" id="KW-1185">Reference proteome</keyword>
<proteinExistence type="predicted"/>
<dbReference type="Proteomes" id="UP000887575">
    <property type="component" value="Unassembled WGS sequence"/>
</dbReference>
<organism evidence="2 3">
    <name type="scientific">Mesorhabditis belari</name>
    <dbReference type="NCBI Taxonomy" id="2138241"/>
    <lineage>
        <taxon>Eukaryota</taxon>
        <taxon>Metazoa</taxon>
        <taxon>Ecdysozoa</taxon>
        <taxon>Nematoda</taxon>
        <taxon>Chromadorea</taxon>
        <taxon>Rhabditida</taxon>
        <taxon>Rhabditina</taxon>
        <taxon>Rhabditomorpha</taxon>
        <taxon>Rhabditoidea</taxon>
        <taxon>Rhabditidae</taxon>
        <taxon>Mesorhabditinae</taxon>
        <taxon>Mesorhabditis</taxon>
    </lineage>
</organism>
<protein>
    <submittedName>
        <fullName evidence="3">Protein kinase domain-containing protein</fullName>
    </submittedName>
</protein>
<dbReference type="PROSITE" id="PS50011">
    <property type="entry name" value="PROTEIN_KINASE_DOM"/>
    <property type="match status" value="1"/>
</dbReference>
<dbReference type="Gene3D" id="3.30.200.20">
    <property type="entry name" value="Phosphorylase Kinase, domain 1"/>
    <property type="match status" value="1"/>
</dbReference>